<protein>
    <recommendedName>
        <fullName evidence="3">Transposase IS200-like domain-containing protein</fullName>
    </recommendedName>
</protein>
<dbReference type="RefSeq" id="WP_221029483.1">
    <property type="nucleotide sequence ID" value="NZ_CP139781.1"/>
</dbReference>
<dbReference type="Gene3D" id="3.30.70.1290">
    <property type="entry name" value="Transposase IS200-like"/>
    <property type="match status" value="1"/>
</dbReference>
<keyword evidence="2" id="KW-1185">Reference proteome</keyword>
<dbReference type="InterPro" id="IPR036515">
    <property type="entry name" value="Transposase_17_sf"/>
</dbReference>
<accession>A0ABZ1C5U5</accession>
<evidence type="ECO:0000313" key="2">
    <source>
        <dbReference type="Proteomes" id="UP000738431"/>
    </source>
</evidence>
<reference evidence="1 2" key="1">
    <citation type="submission" date="2021-08" db="EMBL/GenBank/DDBJ databases">
        <authorList>
            <person name="Zhang D."/>
            <person name="Zhang A."/>
            <person name="Wang L."/>
        </authorList>
    </citation>
    <scope>NUCLEOTIDE SEQUENCE [LARGE SCALE GENOMIC DNA]</scope>
    <source>
        <strain evidence="1 2">WL0086</strain>
    </source>
</reference>
<dbReference type="Proteomes" id="UP000738431">
    <property type="component" value="Chromosome"/>
</dbReference>
<dbReference type="EMBL" id="CP139781">
    <property type="protein sequence ID" value="WRQ87104.1"/>
    <property type="molecule type" value="Genomic_DNA"/>
</dbReference>
<reference evidence="1 2" key="2">
    <citation type="submission" date="2023-12" db="EMBL/GenBank/DDBJ databases">
        <title>Description of an unclassified Opitutus bacterium of Verrucomicrobiota.</title>
        <authorList>
            <person name="Zhang D.-F."/>
        </authorList>
    </citation>
    <scope>NUCLEOTIDE SEQUENCE [LARGE SCALE GENOMIC DNA]</scope>
    <source>
        <strain evidence="1 2">WL0086</strain>
    </source>
</reference>
<sequence>MPRLDPAAYRGRVLVHWTMTLEGRATGWLSARWFEGFRGLLVTTAAKYEVAVVAGVVMPDHLHLLVAGWRDSSDQRLFVRALRRSVGASLPPPVTLQKQAYDHVLRPAEAGRDAVASLAYYIAENPVRKGLVERAQDWPYTFAEVTGESGLRPDEADFCERWWRRWNGGR</sequence>
<evidence type="ECO:0000313" key="1">
    <source>
        <dbReference type="EMBL" id="WRQ87104.1"/>
    </source>
</evidence>
<proteinExistence type="predicted"/>
<name>A0ABZ1C5U5_9BACT</name>
<gene>
    <name evidence="1" type="ORF">K1X11_019995</name>
</gene>
<dbReference type="SUPFAM" id="SSF143422">
    <property type="entry name" value="Transposase IS200-like"/>
    <property type="match status" value="1"/>
</dbReference>
<organism evidence="1 2">
    <name type="scientific">Actomonas aquatica</name>
    <dbReference type="NCBI Taxonomy" id="2866162"/>
    <lineage>
        <taxon>Bacteria</taxon>
        <taxon>Pseudomonadati</taxon>
        <taxon>Verrucomicrobiota</taxon>
        <taxon>Opitutia</taxon>
        <taxon>Opitutales</taxon>
        <taxon>Opitutaceae</taxon>
        <taxon>Actomonas</taxon>
    </lineage>
</organism>
<evidence type="ECO:0008006" key="3">
    <source>
        <dbReference type="Google" id="ProtNLM"/>
    </source>
</evidence>